<evidence type="ECO:0000313" key="1">
    <source>
        <dbReference type="EMBL" id="GGC22163.1"/>
    </source>
</evidence>
<dbReference type="RefSeq" id="WP_188748607.1">
    <property type="nucleotide sequence ID" value="NZ_BMIK01000002.1"/>
</dbReference>
<dbReference type="Proteomes" id="UP000597338">
    <property type="component" value="Unassembled WGS sequence"/>
</dbReference>
<dbReference type="EMBL" id="BMIK01000002">
    <property type="protein sequence ID" value="GGC22163.1"/>
    <property type="molecule type" value="Genomic_DNA"/>
</dbReference>
<proteinExistence type="predicted"/>
<comment type="caution">
    <text evidence="1">The sequence shown here is derived from an EMBL/GenBank/DDBJ whole genome shotgun (WGS) entry which is preliminary data.</text>
</comment>
<sequence length="158" mass="18447">MKEENELTIALKDYLFKIMLIAQSANKIDEKWGQDIKIKMTRHVFTDPINQVIQTDKKQVEHFNKIFGTIGDSIVWAKKIDGQCTLKIDEDNKEEKLSELSSQIYCHLSISLFDNFIEFLNNLNKKYITNSEKVIDKFGKLFEEEIKEIDNIKIGSVK</sequence>
<reference evidence="2" key="1">
    <citation type="journal article" date="2019" name="Int. J. Syst. Evol. Microbiol.">
        <title>The Global Catalogue of Microorganisms (GCM) 10K type strain sequencing project: providing services to taxonomists for standard genome sequencing and annotation.</title>
        <authorList>
            <consortium name="The Broad Institute Genomics Platform"/>
            <consortium name="The Broad Institute Genome Sequencing Center for Infectious Disease"/>
            <person name="Wu L."/>
            <person name="Ma J."/>
        </authorList>
    </citation>
    <scope>NUCLEOTIDE SEQUENCE [LARGE SCALE GENOMIC DNA]</scope>
    <source>
        <strain evidence="2">CGMCC 1.15342</strain>
    </source>
</reference>
<accession>A0ABQ1LEK4</accession>
<organism evidence="1 2">
    <name type="scientific">Parapedobacter defluvii</name>
    <dbReference type="NCBI Taxonomy" id="2045106"/>
    <lineage>
        <taxon>Bacteria</taxon>
        <taxon>Pseudomonadati</taxon>
        <taxon>Bacteroidota</taxon>
        <taxon>Sphingobacteriia</taxon>
        <taxon>Sphingobacteriales</taxon>
        <taxon>Sphingobacteriaceae</taxon>
        <taxon>Parapedobacter</taxon>
    </lineage>
</organism>
<keyword evidence="2" id="KW-1185">Reference proteome</keyword>
<protein>
    <submittedName>
        <fullName evidence="1">Uncharacterized protein</fullName>
    </submittedName>
</protein>
<gene>
    <name evidence="1" type="ORF">GCM10011386_12650</name>
</gene>
<evidence type="ECO:0000313" key="2">
    <source>
        <dbReference type="Proteomes" id="UP000597338"/>
    </source>
</evidence>
<name>A0ABQ1LEK4_9SPHI</name>